<dbReference type="PANTHER" id="PTHR23053">
    <property type="entry name" value="DLEC1 DELETED IN LUNG AND ESOPHAGEAL CANCER 1"/>
    <property type="match status" value="1"/>
</dbReference>
<dbReference type="GO" id="GO:1904158">
    <property type="term" value="P:axonemal central apparatus assembly"/>
    <property type="evidence" value="ECO:0007669"/>
    <property type="project" value="TreeGrafter"/>
</dbReference>
<evidence type="ECO:0000313" key="2">
    <source>
        <dbReference type="Proteomes" id="UP000574528"/>
    </source>
</evidence>
<proteinExistence type="predicted"/>
<sequence>LLPSLCPHHLLGQVAGWGQQQMCPGISAGCSVLPQVAGGPTVRVLLRARGVVPSLCLSRARLEFSSVQCGQCQEETTWLYNQLPMPCQWFISRDEAAQQVKHRAA</sequence>
<feature type="non-terminal residue" evidence="1">
    <location>
        <position position="1"/>
    </location>
</feature>
<dbReference type="InterPro" id="IPR013783">
    <property type="entry name" value="Ig-like_fold"/>
</dbReference>
<comment type="caution">
    <text evidence="1">The sequence shown here is derived from an EMBL/GenBank/DDBJ whole genome shotgun (WGS) entry which is preliminary data.</text>
</comment>
<dbReference type="EMBL" id="VWZI01041409">
    <property type="protein sequence ID" value="NXG54056.1"/>
    <property type="molecule type" value="Genomic_DNA"/>
</dbReference>
<gene>
    <name evidence="1" type="primary">Hydin</name>
    <name evidence="1" type="ORF">PSIHAE_R15173</name>
</gene>
<dbReference type="OrthoDB" id="442692at2759"/>
<dbReference type="GO" id="GO:0003341">
    <property type="term" value="P:cilium movement"/>
    <property type="evidence" value="ECO:0007669"/>
    <property type="project" value="TreeGrafter"/>
</dbReference>
<dbReference type="AlphaFoldDB" id="A0A7K9CNC6"/>
<name>A0A7K9CNC6_9PICI</name>
<accession>A0A7K9CNC6</accession>
<organism evidence="1 2">
    <name type="scientific">Psilopogon haemacephalus</name>
    <name type="common">coppersmith barbet</name>
    <dbReference type="NCBI Taxonomy" id="2585815"/>
    <lineage>
        <taxon>Eukaryota</taxon>
        <taxon>Metazoa</taxon>
        <taxon>Chordata</taxon>
        <taxon>Craniata</taxon>
        <taxon>Vertebrata</taxon>
        <taxon>Euteleostomi</taxon>
        <taxon>Archelosauria</taxon>
        <taxon>Archosauria</taxon>
        <taxon>Dinosauria</taxon>
        <taxon>Saurischia</taxon>
        <taxon>Theropoda</taxon>
        <taxon>Coelurosauria</taxon>
        <taxon>Aves</taxon>
        <taxon>Neognathae</taxon>
        <taxon>Neoaves</taxon>
        <taxon>Telluraves</taxon>
        <taxon>Coraciimorphae</taxon>
        <taxon>Piciformes</taxon>
        <taxon>Megalaimidae</taxon>
        <taxon>Psilopogon</taxon>
    </lineage>
</organism>
<protein>
    <submittedName>
        <fullName evidence="1">HYDIN protein</fullName>
    </submittedName>
</protein>
<reference evidence="1 2" key="1">
    <citation type="submission" date="2019-09" db="EMBL/GenBank/DDBJ databases">
        <title>Bird 10,000 Genomes (B10K) Project - Family phase.</title>
        <authorList>
            <person name="Zhang G."/>
        </authorList>
    </citation>
    <scope>NUCLEOTIDE SEQUENCE [LARGE SCALE GENOMIC DNA]</scope>
    <source>
        <strain evidence="1">B10K-DU-001-24</strain>
        <tissue evidence="1">Muscle</tissue>
    </source>
</reference>
<feature type="non-terminal residue" evidence="1">
    <location>
        <position position="105"/>
    </location>
</feature>
<dbReference type="Gene3D" id="2.60.40.10">
    <property type="entry name" value="Immunoglobulins"/>
    <property type="match status" value="1"/>
</dbReference>
<dbReference type="InterPro" id="IPR033305">
    <property type="entry name" value="Hydin-like"/>
</dbReference>
<dbReference type="Proteomes" id="UP000574528">
    <property type="component" value="Unassembled WGS sequence"/>
</dbReference>
<dbReference type="GO" id="GO:0005930">
    <property type="term" value="C:axoneme"/>
    <property type="evidence" value="ECO:0007669"/>
    <property type="project" value="TreeGrafter"/>
</dbReference>
<keyword evidence="2" id="KW-1185">Reference proteome</keyword>
<evidence type="ECO:0000313" key="1">
    <source>
        <dbReference type="EMBL" id="NXG54056.1"/>
    </source>
</evidence>
<dbReference type="PANTHER" id="PTHR23053:SF0">
    <property type="entry name" value="HYDROCEPHALUS-INDUCING PROTEIN HOMOLOG"/>
    <property type="match status" value="1"/>
</dbReference>